<dbReference type="EMBL" id="JABXJJ020000026">
    <property type="protein sequence ID" value="MDI5971864.1"/>
    <property type="molecule type" value="Genomic_DNA"/>
</dbReference>
<comment type="caution">
    <text evidence="1">The sequence shown here is derived from an EMBL/GenBank/DDBJ whole genome shotgun (WGS) entry which is preliminary data.</text>
</comment>
<reference evidence="1" key="1">
    <citation type="submission" date="2023-05" db="EMBL/GenBank/DDBJ databases">
        <title>Streptantibioticus silvisoli sp. nov., acidotolerant actinomycetes 1 from pine litter.</title>
        <authorList>
            <person name="Swiecimska M."/>
            <person name="Golinska P."/>
            <person name="Sangal V."/>
            <person name="Wachnowicz B."/>
            <person name="Goodfellow M."/>
        </authorList>
    </citation>
    <scope>NUCLEOTIDE SEQUENCE</scope>
    <source>
        <strain evidence="1">SL13</strain>
    </source>
</reference>
<gene>
    <name evidence="1" type="ORF">POF50_021435</name>
</gene>
<organism evidence="1">
    <name type="scientific">Streptantibioticus silvisoli</name>
    <dbReference type="NCBI Taxonomy" id="2705255"/>
    <lineage>
        <taxon>Bacteria</taxon>
        <taxon>Bacillati</taxon>
        <taxon>Actinomycetota</taxon>
        <taxon>Actinomycetes</taxon>
        <taxon>Kitasatosporales</taxon>
        <taxon>Streptomycetaceae</taxon>
        <taxon>Streptantibioticus</taxon>
    </lineage>
</organism>
<evidence type="ECO:0000313" key="1">
    <source>
        <dbReference type="EMBL" id="MDI5971864.1"/>
    </source>
</evidence>
<accession>A0AA90KHU6</accession>
<dbReference type="AlphaFoldDB" id="A0AA90KHU6"/>
<name>A0AA90KHU6_9ACTN</name>
<protein>
    <submittedName>
        <fullName evidence="1">Uncharacterized protein</fullName>
    </submittedName>
</protein>
<proteinExistence type="predicted"/>
<dbReference type="RefSeq" id="WP_271317992.1">
    <property type="nucleotide sequence ID" value="NZ_JABXJJ020000026.1"/>
</dbReference>
<sequence length="68" mass="7547">MNPQAPVYHWILTLTCPDGRYSTFNDTNALPPGTTRHEAFNGIVKACAASMGTARYNVLFFSIEPEQL</sequence>